<name>A0A0D2IXH2_9BACT</name>
<dbReference type="PANTHER" id="PTHR43830">
    <property type="entry name" value="PROTEIN PSP1"/>
    <property type="match status" value="1"/>
</dbReference>
<organism evidence="3 4">
    <name type="scientific">Dethiosulfatarculus sandiegensis</name>
    <dbReference type="NCBI Taxonomy" id="1429043"/>
    <lineage>
        <taxon>Bacteria</taxon>
        <taxon>Pseudomonadati</taxon>
        <taxon>Thermodesulfobacteriota</taxon>
        <taxon>Desulfarculia</taxon>
        <taxon>Desulfarculales</taxon>
        <taxon>Desulfarculaceae</taxon>
        <taxon>Dethiosulfatarculus</taxon>
    </lineage>
</organism>
<dbReference type="GO" id="GO:0005737">
    <property type="term" value="C:cytoplasm"/>
    <property type="evidence" value="ECO:0007669"/>
    <property type="project" value="TreeGrafter"/>
</dbReference>
<feature type="compositionally biased region" description="Basic residues" evidence="1">
    <location>
        <begin position="441"/>
        <end position="457"/>
    </location>
</feature>
<dbReference type="STRING" id="1429043.X474_27860"/>
<feature type="compositionally biased region" description="Basic and acidic residues" evidence="1">
    <location>
        <begin position="422"/>
        <end position="433"/>
    </location>
</feature>
<dbReference type="Proteomes" id="UP000032233">
    <property type="component" value="Unassembled WGS sequence"/>
</dbReference>
<feature type="compositionally biased region" description="Basic and acidic residues" evidence="1">
    <location>
        <begin position="343"/>
        <end position="383"/>
    </location>
</feature>
<comment type="caution">
    <text evidence="3">The sequence shown here is derived from an EMBL/GenBank/DDBJ whole genome shotgun (WGS) entry which is preliminary data.</text>
</comment>
<sequence length="457" mass="50953">MGKIVGVKFQRGGKVYDFDAGHFVLSLGDRVIVETEQGLALGTVVRLAEAKLPVEEEQVREQESTGENQVPQGDSNEPDFQDETDGEAPETDPATGFILKKVYRLATEADLAQLESNSKLEEDAYKFCLERVAVRKMEMNLVKVESYFDRSKIIFFFTADGRLDFRELVRDLVGRFRTRIEMRQIGVRHEAKLLGGLGSCGRELCCATFLRDFEPVSVKMAKEQNLSLNPTKISGLCGRLMCCLTYEFEAYKSLKKGMPKLGKRFTVNEEENISGKVIRQNVLKRQVTVILPDGRELTGTPEDLVKAEADSSPQPYQPGKLTPQPVEQAGPREAPRQGPPKSQKSESAKPEKGRQDEAGSKREGSRPEKDKKSRRESRPKGEARQNTGGKGQGSKKQARQGGGSSRKASPGRKPKPQTEPANRSRDKARDVGQEKTQPNKPRPKGRRRRPKKGPSNQ</sequence>
<dbReference type="NCBIfam" id="NF041131">
    <property type="entry name" value="RicT_YaaT_fam"/>
    <property type="match status" value="1"/>
</dbReference>
<keyword evidence="4" id="KW-1185">Reference proteome</keyword>
<evidence type="ECO:0000313" key="4">
    <source>
        <dbReference type="Proteomes" id="UP000032233"/>
    </source>
</evidence>
<dbReference type="PANTHER" id="PTHR43830:SF3">
    <property type="entry name" value="PROTEIN PSP1"/>
    <property type="match status" value="1"/>
</dbReference>
<feature type="region of interest" description="Disordered" evidence="1">
    <location>
        <begin position="55"/>
        <end position="93"/>
    </location>
</feature>
<protein>
    <recommendedName>
        <fullName evidence="2">PSP1 C-terminal domain-containing protein</fullName>
    </recommendedName>
</protein>
<dbReference type="OrthoDB" id="9779344at2"/>
<feature type="compositionally biased region" description="Acidic residues" evidence="1">
    <location>
        <begin position="76"/>
        <end position="90"/>
    </location>
</feature>
<evidence type="ECO:0000259" key="2">
    <source>
        <dbReference type="PROSITE" id="PS51411"/>
    </source>
</evidence>
<dbReference type="EMBL" id="AZAC01000083">
    <property type="protein sequence ID" value="KIX10749.1"/>
    <property type="molecule type" value="Genomic_DNA"/>
</dbReference>
<dbReference type="InterPro" id="IPR007557">
    <property type="entry name" value="PSP1_C"/>
</dbReference>
<reference evidence="3 4" key="1">
    <citation type="submission" date="2013-11" db="EMBL/GenBank/DDBJ databases">
        <title>Metagenomic analysis of a methanogenic consortium involved in long chain n-alkane degradation.</title>
        <authorList>
            <person name="Davidova I.A."/>
            <person name="Callaghan A.V."/>
            <person name="Wawrik B."/>
            <person name="Pruitt S."/>
            <person name="Marks C."/>
            <person name="Duncan K.E."/>
            <person name="Suflita J.M."/>
        </authorList>
    </citation>
    <scope>NUCLEOTIDE SEQUENCE [LARGE SCALE GENOMIC DNA]</scope>
    <source>
        <strain evidence="3 4">SPR</strain>
    </source>
</reference>
<gene>
    <name evidence="3" type="ORF">X474_27860</name>
</gene>
<dbReference type="AlphaFoldDB" id="A0A0D2IXH2"/>
<dbReference type="InterPro" id="IPR047767">
    <property type="entry name" value="PSP1-like"/>
</dbReference>
<proteinExistence type="predicted"/>
<accession>A0A0D2IXH2</accession>
<dbReference type="RefSeq" id="WP_044352914.1">
    <property type="nucleotide sequence ID" value="NZ_AZAC01000083.1"/>
</dbReference>
<dbReference type="PROSITE" id="PS51411">
    <property type="entry name" value="PSP1_C"/>
    <property type="match status" value="1"/>
</dbReference>
<evidence type="ECO:0000256" key="1">
    <source>
        <dbReference type="SAM" id="MobiDB-lite"/>
    </source>
</evidence>
<dbReference type="PATRIC" id="fig|1429043.3.peg.5921"/>
<feature type="domain" description="PSP1 C-terminal" evidence="2">
    <location>
        <begin position="100"/>
        <end position="185"/>
    </location>
</feature>
<feature type="region of interest" description="Disordered" evidence="1">
    <location>
        <begin position="308"/>
        <end position="457"/>
    </location>
</feature>
<dbReference type="InParanoid" id="A0A0D2IXH2"/>
<feature type="compositionally biased region" description="Polar residues" evidence="1">
    <location>
        <begin position="65"/>
        <end position="75"/>
    </location>
</feature>
<evidence type="ECO:0000313" key="3">
    <source>
        <dbReference type="EMBL" id="KIX10749.1"/>
    </source>
</evidence>
<dbReference type="Pfam" id="PF04468">
    <property type="entry name" value="PSP1"/>
    <property type="match status" value="1"/>
</dbReference>